<evidence type="ECO:0000313" key="2">
    <source>
        <dbReference type="EMBL" id="GGJ02694.1"/>
    </source>
</evidence>
<protein>
    <recommendedName>
        <fullName evidence="4">Divergent polysaccharide deacetylase family protein</fullName>
    </recommendedName>
</protein>
<evidence type="ECO:0000256" key="1">
    <source>
        <dbReference type="SAM" id="MobiDB-lite"/>
    </source>
</evidence>
<keyword evidence="3" id="KW-1185">Reference proteome</keyword>
<dbReference type="GO" id="GO:0005975">
    <property type="term" value="P:carbohydrate metabolic process"/>
    <property type="evidence" value="ECO:0007669"/>
    <property type="project" value="InterPro"/>
</dbReference>
<feature type="compositionally biased region" description="Low complexity" evidence="1">
    <location>
        <begin position="41"/>
        <end position="62"/>
    </location>
</feature>
<evidence type="ECO:0000313" key="3">
    <source>
        <dbReference type="Proteomes" id="UP000661507"/>
    </source>
</evidence>
<organism evidence="2 3">
    <name type="scientific">Neoroseomonas lacus</name>
    <dbReference type="NCBI Taxonomy" id="287609"/>
    <lineage>
        <taxon>Bacteria</taxon>
        <taxon>Pseudomonadati</taxon>
        <taxon>Pseudomonadota</taxon>
        <taxon>Alphaproteobacteria</taxon>
        <taxon>Acetobacterales</taxon>
        <taxon>Acetobacteraceae</taxon>
        <taxon>Neoroseomonas</taxon>
    </lineage>
</organism>
<dbReference type="PANTHER" id="PTHR30105">
    <property type="entry name" value="UNCHARACTERIZED YIBQ-RELATED"/>
    <property type="match status" value="1"/>
</dbReference>
<dbReference type="InterPro" id="IPR011330">
    <property type="entry name" value="Glyco_hydro/deAcase_b/a-brl"/>
</dbReference>
<dbReference type="PANTHER" id="PTHR30105:SF2">
    <property type="entry name" value="DIVERGENT POLYSACCHARIDE DEACETYLASE SUPERFAMILY"/>
    <property type="match status" value="1"/>
</dbReference>
<accession>A0A917K881</accession>
<dbReference type="CDD" id="cd10936">
    <property type="entry name" value="CE4_DAC2"/>
    <property type="match status" value="1"/>
</dbReference>
<feature type="region of interest" description="Disordered" evidence="1">
    <location>
        <begin position="41"/>
        <end position="129"/>
    </location>
</feature>
<gene>
    <name evidence="2" type="ORF">GCM10011320_06910</name>
</gene>
<dbReference type="AlphaFoldDB" id="A0A917K881"/>
<feature type="compositionally biased region" description="Low complexity" evidence="1">
    <location>
        <begin position="85"/>
        <end position="113"/>
    </location>
</feature>
<reference evidence="2" key="1">
    <citation type="journal article" date="2014" name="Int. J. Syst. Evol. Microbiol.">
        <title>Complete genome sequence of Corynebacterium casei LMG S-19264T (=DSM 44701T), isolated from a smear-ripened cheese.</title>
        <authorList>
            <consortium name="US DOE Joint Genome Institute (JGI-PGF)"/>
            <person name="Walter F."/>
            <person name="Albersmeier A."/>
            <person name="Kalinowski J."/>
            <person name="Ruckert C."/>
        </authorList>
    </citation>
    <scope>NUCLEOTIDE SEQUENCE</scope>
    <source>
        <strain evidence="2">CGMCC 1.3617</strain>
    </source>
</reference>
<evidence type="ECO:0008006" key="4">
    <source>
        <dbReference type="Google" id="ProtNLM"/>
    </source>
</evidence>
<dbReference type="RefSeq" id="WP_188965546.1">
    <property type="nucleotide sequence ID" value="NZ_BMKW01000002.1"/>
</dbReference>
<dbReference type="Proteomes" id="UP000661507">
    <property type="component" value="Unassembled WGS sequence"/>
</dbReference>
<dbReference type="Pfam" id="PF04748">
    <property type="entry name" value="Polysacc_deac_2"/>
    <property type="match status" value="1"/>
</dbReference>
<name>A0A917K881_9PROT</name>
<sequence>MRMPGWRALGLFWVVVLGAGLGGGLWLQHLGPPAAAVTEAAAPGASHGATTADPPGTAGTPAVDGNATAAETAPAVQSAEPPPATEAAEAPAATQGAPAADATAPVASAAAAPPSAPEPPPLAAANTPRAATRPIAAPDPVLLEASRHGMVPRAGADGRTSIRAYGRSFDRRDTRPRIGIVIADIGLNATHTEEAIRRLPPAVALALSPYAARPGQAADRARERGMETLISLPLEPAGYPLNNPGDQALLTGRSMAENMDRLLWVLSRAQGYVGAIGAIGGMRGERFAALPDAMATVQDALRLRGLLYLDPRPGAPPPSNAWGRSVDVLLDEPAGTRGEIDRRLAELETMARDRGAALGLAGAATPVLVERIVAWATGLEARGLVLAPVTALIRRPDGITADAASPPIRPASAP</sequence>
<dbReference type="SUPFAM" id="SSF88713">
    <property type="entry name" value="Glycoside hydrolase/deacetylase"/>
    <property type="match status" value="1"/>
</dbReference>
<dbReference type="Gene3D" id="3.20.20.370">
    <property type="entry name" value="Glycoside hydrolase/deacetylase"/>
    <property type="match status" value="1"/>
</dbReference>
<proteinExistence type="predicted"/>
<dbReference type="InterPro" id="IPR006837">
    <property type="entry name" value="Divergent_DAC"/>
</dbReference>
<comment type="caution">
    <text evidence="2">The sequence shown here is derived from an EMBL/GenBank/DDBJ whole genome shotgun (WGS) entry which is preliminary data.</text>
</comment>
<reference evidence="2" key="2">
    <citation type="submission" date="2020-09" db="EMBL/GenBank/DDBJ databases">
        <authorList>
            <person name="Sun Q."/>
            <person name="Zhou Y."/>
        </authorList>
    </citation>
    <scope>NUCLEOTIDE SEQUENCE</scope>
    <source>
        <strain evidence="2">CGMCC 1.3617</strain>
    </source>
</reference>
<dbReference type="EMBL" id="BMKW01000002">
    <property type="protein sequence ID" value="GGJ02694.1"/>
    <property type="molecule type" value="Genomic_DNA"/>
</dbReference>